<sequence length="292" mass="31239">MVVASRKTCLITGCTPGGIGAALCEEFRKRGFHVLATVRSPAKAASLATGEEKFGKNEGIIEVLSLDVTSKQSIQQCTEEAKAKGIEKLDVLVNNAGAMLIGPLLDTNVDDGRRLFETNVWGMLAVTQAFSPAVIAAKGSILNICSIAGAVRMAWQGAYNGSKAAETFFSETLRIEMEPLGVRVVTAMVGEVETQIYQSGDSYKLPEGSYYKNVEKFIVDQGAGKLQQNNEPAAKTAKSLVDDVLRGMSGQTWRGGVAGTAKIAHWLLPGRLFERMLHSNRGVYQVAPPATA</sequence>
<comment type="similarity">
    <text evidence="1 3">Belongs to the short-chain dehydrogenases/reductases (SDR) family.</text>
</comment>
<dbReference type="SUPFAM" id="SSF51735">
    <property type="entry name" value="NAD(P)-binding Rossmann-fold domains"/>
    <property type="match status" value="1"/>
</dbReference>
<organism evidence="4 5">
    <name type="scientific">Zasmidium cellare ATCC 36951</name>
    <dbReference type="NCBI Taxonomy" id="1080233"/>
    <lineage>
        <taxon>Eukaryota</taxon>
        <taxon>Fungi</taxon>
        <taxon>Dikarya</taxon>
        <taxon>Ascomycota</taxon>
        <taxon>Pezizomycotina</taxon>
        <taxon>Dothideomycetes</taxon>
        <taxon>Dothideomycetidae</taxon>
        <taxon>Mycosphaerellales</taxon>
        <taxon>Mycosphaerellaceae</taxon>
        <taxon>Zasmidium</taxon>
    </lineage>
</organism>
<keyword evidence="2" id="KW-0560">Oxidoreductase</keyword>
<keyword evidence="5" id="KW-1185">Reference proteome</keyword>
<dbReference type="Gene3D" id="3.40.50.720">
    <property type="entry name" value="NAD(P)-binding Rossmann-like Domain"/>
    <property type="match status" value="1"/>
</dbReference>
<dbReference type="InterPro" id="IPR002347">
    <property type="entry name" value="SDR_fam"/>
</dbReference>
<name>A0A6A6D0Q4_ZASCE</name>
<dbReference type="PRINTS" id="PR00081">
    <property type="entry name" value="GDHRDH"/>
</dbReference>
<protein>
    <submittedName>
        <fullName evidence="4">Uncharacterized protein</fullName>
    </submittedName>
</protein>
<proteinExistence type="inferred from homology"/>
<dbReference type="GO" id="GO:0005783">
    <property type="term" value="C:endoplasmic reticulum"/>
    <property type="evidence" value="ECO:0007669"/>
    <property type="project" value="TreeGrafter"/>
</dbReference>
<dbReference type="OrthoDB" id="2102561at2759"/>
<dbReference type="GO" id="GO:0005811">
    <property type="term" value="C:lipid droplet"/>
    <property type="evidence" value="ECO:0007669"/>
    <property type="project" value="TreeGrafter"/>
</dbReference>
<dbReference type="GO" id="GO:0006654">
    <property type="term" value="P:phosphatidic acid biosynthetic process"/>
    <property type="evidence" value="ECO:0007669"/>
    <property type="project" value="TreeGrafter"/>
</dbReference>
<dbReference type="InterPro" id="IPR036291">
    <property type="entry name" value="NAD(P)-bd_dom_sf"/>
</dbReference>
<evidence type="ECO:0000256" key="2">
    <source>
        <dbReference type="ARBA" id="ARBA00023002"/>
    </source>
</evidence>
<dbReference type="Proteomes" id="UP000799537">
    <property type="component" value="Unassembled WGS sequence"/>
</dbReference>
<accession>A0A6A6D0Q4</accession>
<dbReference type="GO" id="GO:0000140">
    <property type="term" value="F:acylglycerone-phosphate reductase (NADP+) activity"/>
    <property type="evidence" value="ECO:0007669"/>
    <property type="project" value="TreeGrafter"/>
</dbReference>
<dbReference type="PANTHER" id="PTHR44169">
    <property type="entry name" value="NADPH-DEPENDENT 1-ACYLDIHYDROXYACETONE PHOSPHATE REDUCTASE"/>
    <property type="match status" value="1"/>
</dbReference>
<evidence type="ECO:0000313" key="4">
    <source>
        <dbReference type="EMBL" id="KAF2172593.1"/>
    </source>
</evidence>
<evidence type="ECO:0000256" key="3">
    <source>
        <dbReference type="RuleBase" id="RU000363"/>
    </source>
</evidence>
<dbReference type="GO" id="GO:0019433">
    <property type="term" value="P:triglyceride catabolic process"/>
    <property type="evidence" value="ECO:0007669"/>
    <property type="project" value="TreeGrafter"/>
</dbReference>
<dbReference type="GO" id="GO:0004806">
    <property type="term" value="F:triacylglycerol lipase activity"/>
    <property type="evidence" value="ECO:0007669"/>
    <property type="project" value="TreeGrafter"/>
</dbReference>
<dbReference type="RefSeq" id="XP_033673482.1">
    <property type="nucleotide sequence ID" value="XM_033811163.1"/>
</dbReference>
<dbReference type="EMBL" id="ML993580">
    <property type="protein sequence ID" value="KAF2172593.1"/>
    <property type="molecule type" value="Genomic_DNA"/>
</dbReference>
<evidence type="ECO:0000256" key="1">
    <source>
        <dbReference type="ARBA" id="ARBA00006484"/>
    </source>
</evidence>
<dbReference type="GeneID" id="54564435"/>
<dbReference type="Pfam" id="PF00106">
    <property type="entry name" value="adh_short"/>
    <property type="match status" value="1"/>
</dbReference>
<dbReference type="PANTHER" id="PTHR44169:SF6">
    <property type="entry name" value="NADPH-DEPENDENT 1-ACYLDIHYDROXYACETONE PHOSPHATE REDUCTASE"/>
    <property type="match status" value="1"/>
</dbReference>
<evidence type="ECO:0000313" key="5">
    <source>
        <dbReference type="Proteomes" id="UP000799537"/>
    </source>
</evidence>
<reference evidence="4" key="1">
    <citation type="journal article" date="2020" name="Stud. Mycol.">
        <title>101 Dothideomycetes genomes: a test case for predicting lifestyles and emergence of pathogens.</title>
        <authorList>
            <person name="Haridas S."/>
            <person name="Albert R."/>
            <person name="Binder M."/>
            <person name="Bloem J."/>
            <person name="Labutti K."/>
            <person name="Salamov A."/>
            <person name="Andreopoulos B."/>
            <person name="Baker S."/>
            <person name="Barry K."/>
            <person name="Bills G."/>
            <person name="Bluhm B."/>
            <person name="Cannon C."/>
            <person name="Castanera R."/>
            <person name="Culley D."/>
            <person name="Daum C."/>
            <person name="Ezra D."/>
            <person name="Gonzalez J."/>
            <person name="Henrissat B."/>
            <person name="Kuo A."/>
            <person name="Liang C."/>
            <person name="Lipzen A."/>
            <person name="Lutzoni F."/>
            <person name="Magnuson J."/>
            <person name="Mondo S."/>
            <person name="Nolan M."/>
            <person name="Ohm R."/>
            <person name="Pangilinan J."/>
            <person name="Park H.-J."/>
            <person name="Ramirez L."/>
            <person name="Alfaro M."/>
            <person name="Sun H."/>
            <person name="Tritt A."/>
            <person name="Yoshinaga Y."/>
            <person name="Zwiers L.-H."/>
            <person name="Turgeon B."/>
            <person name="Goodwin S."/>
            <person name="Spatafora J."/>
            <person name="Crous P."/>
            <person name="Grigoriev I."/>
        </authorList>
    </citation>
    <scope>NUCLEOTIDE SEQUENCE</scope>
    <source>
        <strain evidence="4">ATCC 36951</strain>
    </source>
</reference>
<dbReference type="PRINTS" id="PR00080">
    <property type="entry name" value="SDRFAMILY"/>
</dbReference>
<dbReference type="AlphaFoldDB" id="A0A6A6D0Q4"/>
<gene>
    <name evidence="4" type="ORF">M409DRAFT_49151</name>
</gene>